<dbReference type="PROSITE" id="PS50920">
    <property type="entry name" value="SOLCAR"/>
    <property type="match status" value="3"/>
</dbReference>
<keyword evidence="8 9" id="KW-0472">Membrane</keyword>
<dbReference type="PANTHER" id="PTHR45624:SF4">
    <property type="entry name" value="CONGESTED-LIKE TRACHEA PROTEIN-RELATED"/>
    <property type="match status" value="1"/>
</dbReference>
<dbReference type="Gene3D" id="1.50.40.10">
    <property type="entry name" value="Mitochondrial carrier domain"/>
    <property type="match status" value="2"/>
</dbReference>
<dbReference type="InterPro" id="IPR023395">
    <property type="entry name" value="MCP_dom_sf"/>
</dbReference>
<evidence type="ECO:0000256" key="3">
    <source>
        <dbReference type="ARBA" id="ARBA00022448"/>
    </source>
</evidence>
<name>A0A9X0CZG4_9CNID</name>
<dbReference type="AlphaFoldDB" id="A0A9X0CZG4"/>
<evidence type="ECO:0000256" key="11">
    <source>
        <dbReference type="SAM" id="MobiDB-lite"/>
    </source>
</evidence>
<dbReference type="InterPro" id="IPR018108">
    <property type="entry name" value="MCP_transmembrane"/>
</dbReference>
<dbReference type="GO" id="GO:0006839">
    <property type="term" value="P:mitochondrial transport"/>
    <property type="evidence" value="ECO:0007669"/>
    <property type="project" value="TreeGrafter"/>
</dbReference>
<dbReference type="SUPFAM" id="SSF103506">
    <property type="entry name" value="Mitochondrial carrier"/>
    <property type="match status" value="1"/>
</dbReference>
<comment type="subcellular location">
    <subcellularLocation>
        <location evidence="1">Mitochondrion membrane</location>
        <topology evidence="1">Multi-pass membrane protein</topology>
    </subcellularLocation>
</comment>
<sequence length="341" mass="36933">MTTQTTVTQRPTGKLINMASSNVQETVTPSGVPIESSGSSAQQGRSTSGVRNFFAGGFGGVCCVTVGHPFDTIKVRLQTAPIPKPGEVPLFKGTLDCLAKTVRNEGLSGLYKGMFTPVAFSTPFNAIQFWALAMAKRMQLSDPHGIPTNFQNFTSGMFAGACAAVLVCPAERIKCLLQVQQGSGGERKYKGPLNCAKQLYMEKGIRSVYRGLCATFVRDVPGMGIFFSGYEWVLNKLMLEAKGCREHLNPLRVVIAGGTTGILCWSFILPADVLKSRVQIAPEGTYPRGIRDAFRQLIKEEGVASLYKGVIPVMIRAFPANAGCFLGYEIAMTFFSWISPE</sequence>
<dbReference type="Proteomes" id="UP001163046">
    <property type="component" value="Unassembled WGS sequence"/>
</dbReference>
<evidence type="ECO:0000256" key="9">
    <source>
        <dbReference type="PROSITE-ProRule" id="PRU00282"/>
    </source>
</evidence>
<keyword evidence="6" id="KW-1133">Transmembrane helix</keyword>
<evidence type="ECO:0000256" key="8">
    <source>
        <dbReference type="ARBA" id="ARBA00023136"/>
    </source>
</evidence>
<evidence type="ECO:0000313" key="13">
    <source>
        <dbReference type="Proteomes" id="UP001163046"/>
    </source>
</evidence>
<evidence type="ECO:0008006" key="14">
    <source>
        <dbReference type="Google" id="ProtNLM"/>
    </source>
</evidence>
<dbReference type="GO" id="GO:1902603">
    <property type="term" value="P:carnitine transmembrane transport"/>
    <property type="evidence" value="ECO:0007669"/>
    <property type="project" value="TreeGrafter"/>
</dbReference>
<keyword evidence="5" id="KW-0677">Repeat</keyword>
<keyword evidence="7" id="KW-0496">Mitochondrion</keyword>
<organism evidence="12 13">
    <name type="scientific">Desmophyllum pertusum</name>
    <dbReference type="NCBI Taxonomy" id="174260"/>
    <lineage>
        <taxon>Eukaryota</taxon>
        <taxon>Metazoa</taxon>
        <taxon>Cnidaria</taxon>
        <taxon>Anthozoa</taxon>
        <taxon>Hexacorallia</taxon>
        <taxon>Scleractinia</taxon>
        <taxon>Caryophylliina</taxon>
        <taxon>Caryophylliidae</taxon>
        <taxon>Desmophyllum</taxon>
    </lineage>
</organism>
<feature type="region of interest" description="Disordered" evidence="11">
    <location>
        <begin position="26"/>
        <end position="46"/>
    </location>
</feature>
<dbReference type="PANTHER" id="PTHR45624">
    <property type="entry name" value="MITOCHONDRIAL BASIC AMINO ACIDS TRANSPORTER-RELATED"/>
    <property type="match status" value="1"/>
</dbReference>
<keyword evidence="13" id="KW-1185">Reference proteome</keyword>
<protein>
    <recommendedName>
        <fullName evidence="14">Mitochondrial carnitine/acylcarnitine carrier protein</fullName>
    </recommendedName>
</protein>
<feature type="compositionally biased region" description="Polar residues" evidence="11">
    <location>
        <begin position="36"/>
        <end position="46"/>
    </location>
</feature>
<evidence type="ECO:0000256" key="4">
    <source>
        <dbReference type="ARBA" id="ARBA00022692"/>
    </source>
</evidence>
<feature type="repeat" description="Solcar" evidence="9">
    <location>
        <begin position="248"/>
        <end position="334"/>
    </location>
</feature>
<evidence type="ECO:0000256" key="6">
    <source>
        <dbReference type="ARBA" id="ARBA00022989"/>
    </source>
</evidence>
<evidence type="ECO:0000256" key="5">
    <source>
        <dbReference type="ARBA" id="ARBA00022737"/>
    </source>
</evidence>
<dbReference type="GO" id="GO:0015227">
    <property type="term" value="F:O-acyl-L-carnitine transmembrane transporter activity"/>
    <property type="evidence" value="ECO:0007669"/>
    <property type="project" value="TreeGrafter"/>
</dbReference>
<keyword evidence="4 9" id="KW-0812">Transmembrane</keyword>
<accession>A0A9X0CZG4</accession>
<evidence type="ECO:0000313" key="12">
    <source>
        <dbReference type="EMBL" id="KAJ7380098.1"/>
    </source>
</evidence>
<dbReference type="InterPro" id="IPR050567">
    <property type="entry name" value="Mitochondrial_Carrier"/>
</dbReference>
<keyword evidence="3 10" id="KW-0813">Transport</keyword>
<comment type="similarity">
    <text evidence="2 10">Belongs to the mitochondrial carrier (TC 2.A.29) family.</text>
</comment>
<reference evidence="12" key="1">
    <citation type="submission" date="2023-01" db="EMBL/GenBank/DDBJ databases">
        <title>Genome assembly of the deep-sea coral Lophelia pertusa.</title>
        <authorList>
            <person name="Herrera S."/>
            <person name="Cordes E."/>
        </authorList>
    </citation>
    <scope>NUCLEOTIDE SEQUENCE</scope>
    <source>
        <strain evidence="12">USNM1676648</strain>
        <tissue evidence="12">Polyp</tissue>
    </source>
</reference>
<proteinExistence type="inferred from homology"/>
<gene>
    <name evidence="12" type="ORF">OS493_010808</name>
</gene>
<evidence type="ECO:0000256" key="10">
    <source>
        <dbReference type="RuleBase" id="RU000488"/>
    </source>
</evidence>
<dbReference type="OrthoDB" id="14252at2759"/>
<evidence type="ECO:0000256" key="7">
    <source>
        <dbReference type="ARBA" id="ARBA00023128"/>
    </source>
</evidence>
<dbReference type="EMBL" id="MU826354">
    <property type="protein sequence ID" value="KAJ7380098.1"/>
    <property type="molecule type" value="Genomic_DNA"/>
</dbReference>
<dbReference type="GO" id="GO:0031966">
    <property type="term" value="C:mitochondrial membrane"/>
    <property type="evidence" value="ECO:0007669"/>
    <property type="project" value="UniProtKB-SubCell"/>
</dbReference>
<evidence type="ECO:0000256" key="1">
    <source>
        <dbReference type="ARBA" id="ARBA00004225"/>
    </source>
</evidence>
<feature type="repeat" description="Solcar" evidence="9">
    <location>
        <begin position="47"/>
        <end position="138"/>
    </location>
</feature>
<dbReference type="Pfam" id="PF00153">
    <property type="entry name" value="Mito_carr"/>
    <property type="match status" value="3"/>
</dbReference>
<evidence type="ECO:0000256" key="2">
    <source>
        <dbReference type="ARBA" id="ARBA00006375"/>
    </source>
</evidence>
<feature type="repeat" description="Solcar" evidence="9">
    <location>
        <begin position="147"/>
        <end position="236"/>
    </location>
</feature>
<comment type="caution">
    <text evidence="12">The sequence shown here is derived from an EMBL/GenBank/DDBJ whole genome shotgun (WGS) entry which is preliminary data.</text>
</comment>